<dbReference type="PROSITE" id="PS01186">
    <property type="entry name" value="EGF_2"/>
    <property type="match status" value="1"/>
</dbReference>
<dbReference type="EMBL" id="CAXAMM010027624">
    <property type="protein sequence ID" value="CAK9061200.1"/>
    <property type="molecule type" value="Genomic_DNA"/>
</dbReference>
<dbReference type="SUPFAM" id="SSF52743">
    <property type="entry name" value="Subtilisin-like"/>
    <property type="match status" value="1"/>
</dbReference>
<evidence type="ECO:0000259" key="10">
    <source>
        <dbReference type="PROSITE" id="PS01186"/>
    </source>
</evidence>
<proteinExistence type="inferred from homology"/>
<feature type="active site" description="Charge relay system" evidence="6">
    <location>
        <position position="1054"/>
    </location>
</feature>
<dbReference type="InterPro" id="IPR023214">
    <property type="entry name" value="HAD_sf"/>
</dbReference>
<dbReference type="PROSITE" id="PS51892">
    <property type="entry name" value="SUBTILASE"/>
    <property type="match status" value="1"/>
</dbReference>
<dbReference type="Pfam" id="PF02225">
    <property type="entry name" value="PA"/>
    <property type="match status" value="1"/>
</dbReference>
<dbReference type="Gene3D" id="3.40.50.200">
    <property type="entry name" value="Peptidase S8/S53 domain"/>
    <property type="match status" value="2"/>
</dbReference>
<dbReference type="PANTHER" id="PTHR10803:SF0">
    <property type="entry name" value="ATPASE GET3B"/>
    <property type="match status" value="1"/>
</dbReference>
<evidence type="ECO:0000256" key="2">
    <source>
        <dbReference type="ARBA" id="ARBA00022801"/>
    </source>
</evidence>
<feature type="coiled-coil region" evidence="7">
    <location>
        <begin position="781"/>
        <end position="808"/>
    </location>
</feature>
<dbReference type="InterPro" id="IPR022398">
    <property type="entry name" value="Peptidase_S8_His-AS"/>
</dbReference>
<keyword evidence="3 6" id="KW-0720">Serine protease</keyword>
<feature type="active site" description="Charge relay system" evidence="6">
    <location>
        <position position="1100"/>
    </location>
</feature>
<dbReference type="InterPro" id="IPR000742">
    <property type="entry name" value="EGF"/>
</dbReference>
<name>A0ABP0NBP9_9DINO</name>
<dbReference type="InterPro" id="IPR016300">
    <property type="entry name" value="ATPase_ArsA/GET3"/>
</dbReference>
<feature type="coiled-coil region" evidence="7">
    <location>
        <begin position="19"/>
        <end position="46"/>
    </location>
</feature>
<evidence type="ECO:0000256" key="6">
    <source>
        <dbReference type="PROSITE-ProRule" id="PRU01240"/>
    </source>
</evidence>
<dbReference type="EC" id="3.4.21.62" evidence="5"/>
<dbReference type="InterPro" id="IPR029044">
    <property type="entry name" value="Nucleotide-diphossugar_trans"/>
</dbReference>
<evidence type="ECO:0000256" key="7">
    <source>
        <dbReference type="SAM" id="Coils"/>
    </source>
</evidence>
<keyword evidence="2 6" id="KW-0378">Hydrolase</keyword>
<dbReference type="InterPro" id="IPR036852">
    <property type="entry name" value="Peptidase_S8/S53_dom_sf"/>
</dbReference>
<organism evidence="11 12">
    <name type="scientific">Durusdinium trenchii</name>
    <dbReference type="NCBI Taxonomy" id="1381693"/>
    <lineage>
        <taxon>Eukaryota</taxon>
        <taxon>Sar</taxon>
        <taxon>Alveolata</taxon>
        <taxon>Dinophyceae</taxon>
        <taxon>Suessiales</taxon>
        <taxon>Symbiodiniaceae</taxon>
        <taxon>Durusdinium</taxon>
    </lineage>
</organism>
<dbReference type="CDD" id="cd02035">
    <property type="entry name" value="ArsA"/>
    <property type="match status" value="1"/>
</dbReference>
<dbReference type="InterPro" id="IPR027417">
    <property type="entry name" value="P-loop_NTPase"/>
</dbReference>
<dbReference type="Proteomes" id="UP001642464">
    <property type="component" value="Unassembled WGS sequence"/>
</dbReference>
<keyword evidence="8" id="KW-0812">Transmembrane</keyword>
<evidence type="ECO:0000256" key="4">
    <source>
        <dbReference type="ARBA" id="ARBA00023529"/>
    </source>
</evidence>
<gene>
    <name evidence="11" type="ORF">SCF082_LOCUS32094</name>
</gene>
<dbReference type="Gene3D" id="3.90.550.10">
    <property type="entry name" value="Spore Coat Polysaccharide Biosynthesis Protein SpsA, Chain A"/>
    <property type="match status" value="1"/>
</dbReference>
<feature type="active site" description="Charge relay system" evidence="6">
    <location>
        <position position="1468"/>
    </location>
</feature>
<dbReference type="Gene3D" id="3.40.50.300">
    <property type="entry name" value="P-loop containing nucleotide triphosphate hydrolases"/>
    <property type="match status" value="2"/>
</dbReference>
<reference evidence="11 12" key="1">
    <citation type="submission" date="2024-02" db="EMBL/GenBank/DDBJ databases">
        <authorList>
            <person name="Chen Y."/>
            <person name="Shah S."/>
            <person name="Dougan E. K."/>
            <person name="Thang M."/>
            <person name="Chan C."/>
        </authorList>
    </citation>
    <scope>NUCLEOTIDE SEQUENCE [LARGE SCALE GENOMIC DNA]</scope>
</reference>
<evidence type="ECO:0000313" key="12">
    <source>
        <dbReference type="Proteomes" id="UP001642464"/>
    </source>
</evidence>
<dbReference type="Gene3D" id="3.40.50.1000">
    <property type="entry name" value="HAD superfamily/HAD-like"/>
    <property type="match status" value="1"/>
</dbReference>
<dbReference type="SUPFAM" id="SSF56112">
    <property type="entry name" value="Protein kinase-like (PK-like)"/>
    <property type="match status" value="1"/>
</dbReference>
<sequence length="1907" mass="204590">MARVAPPSLQNEGTSWPEVVALQAQVRSKEAELFEMKRRLRALTQQNSPSGVRPVENQGQPLSVIIPMGGSGSEFAEAGFRMPKPLVNIVGRPVLLWVLDHLGITKEDSIFLAVPAPILKQYDVQKMLARMLPQVKVKIVVLPFETRGWLETVLSVARQMNAKESRNRLVTLDSSSIYHGVDLLHLCRCSEARHASVYVDLGQAPVTGTGLQRANFSYLKLADDGKILEVKEKSVISSLANCGTYIFSSAVDFRVAAEALLECPEEAGKGGLYASSLMNWMMSRGEDFFGIPVSCQDVALVSTPPQLDDFVRRVSSGQVPVTRKMRFCFDLDSTLVHPNEAGQVDPIPAAVELVRQLSRSGHTIIITTSRGMAMGGGADRAIAEQGHDTFQLLKQLDIPYDELHFGKPYADITVDAHAINSQGDLSRELGWYVGQMDGQMLEGAIDARSFNTVRSSGKSLVIKSSSPDVLKGECHWYRSIPPELACHFPQAVDIQEGDASKDSSLSTITMSKVVGVTFSHLVTARLLMPEWLRRLVRTLRKIHVQQPPEDSQAAREARVSNAQLCSNYGPKVKKRALDHIALYDSLAEELGINTRQMADVLIRFLEDFESSERAVHAHYIHGDPVFSNVIRTNDDQIMMIDMRGQLGKVITTQGDVHYDLSKVFQSLCGYDFMLLDQTLDEPASETFDSLRAAFWEEVKELYPEVSHRQVSPPPGVDEIAAIAKAITETEGFDLVIFDTAPTGHTLRLLEVPTFLINFIDRALSVRKSISGVLGMLGLGLASGADDKLDEAERKVKSIRERVAFLGRALKTPPPAKGVSSGASAEFVVVTRPTELDAAEAQRLVQELKAQGICCRRLVVNQIIEESSGEAYWKARVESQGKILTELRNVCTARKLPLYEVGDRPENLVGPPALGYLASLAFGDGALPTTQVTLFGGKGGVGKTSMSSAMAVKTATEGQRVLIISTDPAHSLGDALGSPRVEGRAWMERGLLFGVCHWSWWALLSSADLVPDMNMEFASQLVLGQDDGNWQEATQSPALHAAGLLGFGQLVGLGDTGVDTNACSFQDPSASVPYQSTSPAHRKIAGYFSAGGDQEDGPDGHGSHIAGTMVGQLQESQAQAWQVPQNQGIAPAARLVVVDVEKSAEPGVYNVPESSIESLYFDHFRLANANTVCSPWSYSQNVQLQNRVDLYVWNYPEFLPVFPSGNVRADSAEKGPESPCTAKNALCVGASYNGPRMYQEQPSFVHSAMLLGSDSCVGDGRASCAEELEALPALFGATKPSAQTLNLCEAVVDDCLSFRAACPECAFNPARLQAVVDAPIRAASPADGCNPLSGFPSGFVCLVQRGSCDFLQKAKHCSDAGAAGMVVVNGAGQSMVVMTGNHANIEQFGLVLPVMMVAHSDGSRLQSPGARVTFPVVSKTVVPQASAPYSRFGSLPGGRSKPDLVLPGDGITSTAVGTSCGFRAMSGTSQSCGLAAGAAALVREYLTDWGDRSEARLSETWASTIKAMLVTAAELDPRSISSSSSVRLPDVGFGLPTLHSLLPIPAGPGLVVIQSWAGSDQAQRFCLEMRPGVGAGSLAITLAWTDPPSDDGRLVHDLDLKVTCDVSSWADRWGNGAASPDTTNNIEKVSLVGYDSFTSGLCMATVLANSVPARTPQPFSLVASGPFALSECAAVVRAPSCVHGTAEKQSSKWTCRCFPPYLGPFCDQEATALSGDGVSAELRARQWSFFTSSVSCPGSYELVIQQSGSSFLTLKSALSWGHLHSVLEKEPLSTPGGASGVSFSTVENQASGLMTVLVQVEESALSSARSVFLGLAPEDRSGRSSALIRWLPAQGTTCGDSTPGIEGADSGQIVLIICMVVLLVAGVIAAAVMIKFYCGSSKVWPQDTGDVEKAEDHHISTQQWQLQS</sequence>
<evidence type="ECO:0000256" key="1">
    <source>
        <dbReference type="ARBA" id="ARBA00022670"/>
    </source>
</evidence>
<dbReference type="Pfam" id="PF02374">
    <property type="entry name" value="ArsA_ATPase"/>
    <property type="match status" value="2"/>
</dbReference>
<dbReference type="InterPro" id="IPR011009">
    <property type="entry name" value="Kinase-like_dom_sf"/>
</dbReference>
<feature type="transmembrane region" description="Helical" evidence="8">
    <location>
        <begin position="1852"/>
        <end position="1873"/>
    </location>
</feature>
<evidence type="ECO:0000256" key="3">
    <source>
        <dbReference type="ARBA" id="ARBA00022825"/>
    </source>
</evidence>
<dbReference type="SUPFAM" id="SSF52025">
    <property type="entry name" value="PA domain"/>
    <property type="match status" value="1"/>
</dbReference>
<dbReference type="SUPFAM" id="SSF49785">
    <property type="entry name" value="Galactose-binding domain-like"/>
    <property type="match status" value="1"/>
</dbReference>
<dbReference type="SUPFAM" id="SSF56784">
    <property type="entry name" value="HAD-like"/>
    <property type="match status" value="1"/>
</dbReference>
<comment type="caution">
    <text evidence="11">The sequence shown here is derived from an EMBL/GenBank/DDBJ whole genome shotgun (WGS) entry which is preliminary data.</text>
</comment>
<feature type="domain" description="EGF-like" evidence="9 10">
    <location>
        <begin position="1694"/>
        <end position="1705"/>
    </location>
</feature>
<keyword evidence="1 6" id="KW-0645">Protease</keyword>
<dbReference type="InterPro" id="IPR025723">
    <property type="entry name" value="ArsA/GET3_ATPase-like"/>
</dbReference>
<dbReference type="InterPro" id="IPR000209">
    <property type="entry name" value="Peptidase_S8/S53_dom"/>
</dbReference>
<comment type="catalytic activity">
    <reaction evidence="4">
        <text>Hydrolysis of proteins with broad specificity for peptide bonds, and a preference for a large uncharged residue in P1. Hydrolyzes peptide amides.</text>
        <dbReference type="EC" id="3.4.21.62"/>
    </reaction>
</comment>
<dbReference type="PANTHER" id="PTHR10803">
    <property type="entry name" value="ARSENICAL PUMP-DRIVING ATPASE ARSENITE-TRANSLOCATING ATPASE"/>
    <property type="match status" value="1"/>
</dbReference>
<evidence type="ECO:0000313" key="11">
    <source>
        <dbReference type="EMBL" id="CAK9061200.1"/>
    </source>
</evidence>
<dbReference type="InterPro" id="IPR046450">
    <property type="entry name" value="PA_dom_sf"/>
</dbReference>
<dbReference type="Gene3D" id="2.60.120.380">
    <property type="match status" value="1"/>
</dbReference>
<dbReference type="Pfam" id="PF00082">
    <property type="entry name" value="Peptidase_S8"/>
    <property type="match status" value="1"/>
</dbReference>
<dbReference type="PRINTS" id="PR00723">
    <property type="entry name" value="SUBTILISIN"/>
</dbReference>
<keyword evidence="8" id="KW-1133">Transmembrane helix</keyword>
<dbReference type="InterPro" id="IPR003137">
    <property type="entry name" value="PA_domain"/>
</dbReference>
<accession>A0ABP0NBP9</accession>
<dbReference type="InterPro" id="IPR015500">
    <property type="entry name" value="Peptidase_S8_subtilisin-rel"/>
</dbReference>
<dbReference type="PROSITE" id="PS00022">
    <property type="entry name" value="EGF_1"/>
    <property type="match status" value="1"/>
</dbReference>
<evidence type="ECO:0000256" key="5">
    <source>
        <dbReference type="ARBA" id="ARBA00023619"/>
    </source>
</evidence>
<dbReference type="SUPFAM" id="SSF53448">
    <property type="entry name" value="Nucleotide-diphospho-sugar transferases"/>
    <property type="match status" value="1"/>
</dbReference>
<dbReference type="Gene3D" id="3.50.30.30">
    <property type="match status" value="1"/>
</dbReference>
<evidence type="ECO:0000256" key="8">
    <source>
        <dbReference type="SAM" id="Phobius"/>
    </source>
</evidence>
<keyword evidence="12" id="KW-1185">Reference proteome</keyword>
<evidence type="ECO:0000259" key="9">
    <source>
        <dbReference type="PROSITE" id="PS00022"/>
    </source>
</evidence>
<keyword evidence="7" id="KW-0175">Coiled coil</keyword>
<dbReference type="InterPro" id="IPR008979">
    <property type="entry name" value="Galactose-bd-like_sf"/>
</dbReference>
<dbReference type="SUPFAM" id="SSF52540">
    <property type="entry name" value="P-loop containing nucleoside triphosphate hydrolases"/>
    <property type="match status" value="2"/>
</dbReference>
<protein>
    <recommendedName>
        <fullName evidence="5">subtilisin</fullName>
        <ecNumber evidence="5">3.4.21.62</ecNumber>
    </recommendedName>
</protein>
<keyword evidence="8" id="KW-0472">Membrane</keyword>
<comment type="similarity">
    <text evidence="6">Belongs to the peptidase S8 family.</text>
</comment>
<dbReference type="PROSITE" id="PS00137">
    <property type="entry name" value="SUBTILASE_HIS"/>
    <property type="match status" value="1"/>
</dbReference>
<dbReference type="InterPro" id="IPR036412">
    <property type="entry name" value="HAD-like_sf"/>
</dbReference>